<organism evidence="7 8">
    <name type="scientific">Caenorhabditis japonica</name>
    <dbReference type="NCBI Taxonomy" id="281687"/>
    <lineage>
        <taxon>Eukaryota</taxon>
        <taxon>Metazoa</taxon>
        <taxon>Ecdysozoa</taxon>
        <taxon>Nematoda</taxon>
        <taxon>Chromadorea</taxon>
        <taxon>Rhabditida</taxon>
        <taxon>Rhabditina</taxon>
        <taxon>Rhabditomorpha</taxon>
        <taxon>Rhabditoidea</taxon>
        <taxon>Rhabditidae</taxon>
        <taxon>Peloderinae</taxon>
        <taxon>Caenorhabditis</taxon>
    </lineage>
</organism>
<evidence type="ECO:0000256" key="4">
    <source>
        <dbReference type="ARBA" id="ARBA00022833"/>
    </source>
</evidence>
<dbReference type="Gene3D" id="2.60.120.590">
    <property type="entry name" value="Alpha-ketoglutarate-dependent dioxygenase AlkB-like"/>
    <property type="match status" value="1"/>
</dbReference>
<dbReference type="SUPFAM" id="SSF54928">
    <property type="entry name" value="RNA-binding domain, RBD"/>
    <property type="match status" value="1"/>
</dbReference>
<dbReference type="GO" id="GO:0002098">
    <property type="term" value="P:tRNA wobble uridine modification"/>
    <property type="evidence" value="ECO:0007669"/>
    <property type="project" value="TreeGrafter"/>
</dbReference>
<dbReference type="SUPFAM" id="SSF53335">
    <property type="entry name" value="S-adenosyl-L-methionine-dependent methyltransferases"/>
    <property type="match status" value="1"/>
</dbReference>
<dbReference type="GO" id="GO:0005737">
    <property type="term" value="C:cytoplasm"/>
    <property type="evidence" value="ECO:0007669"/>
    <property type="project" value="EnsemblMetazoa"/>
</dbReference>
<evidence type="ECO:0000256" key="1">
    <source>
        <dbReference type="ARBA" id="ARBA00001954"/>
    </source>
</evidence>
<evidence type="ECO:0000259" key="6">
    <source>
        <dbReference type="PROSITE" id="PS51471"/>
    </source>
</evidence>
<dbReference type="Proteomes" id="UP000005237">
    <property type="component" value="Unassembled WGS sequence"/>
</dbReference>
<dbReference type="Pfam" id="PF08241">
    <property type="entry name" value="Methyltransf_11"/>
    <property type="match status" value="1"/>
</dbReference>
<dbReference type="GO" id="GO:0005634">
    <property type="term" value="C:nucleus"/>
    <property type="evidence" value="ECO:0007669"/>
    <property type="project" value="TreeGrafter"/>
</dbReference>
<dbReference type="FunFam" id="3.40.50.150:FF:000489">
    <property type="entry name" value="Methyltransferase, putative"/>
    <property type="match status" value="1"/>
</dbReference>
<evidence type="ECO:0000256" key="5">
    <source>
        <dbReference type="ARBA" id="ARBA00022884"/>
    </source>
</evidence>
<feature type="domain" description="Fe2OG dioxygenase" evidence="6">
    <location>
        <begin position="238"/>
        <end position="343"/>
    </location>
</feature>
<dbReference type="InterPro" id="IPR027450">
    <property type="entry name" value="AlkB-like"/>
</dbReference>
<dbReference type="InterPro" id="IPR012677">
    <property type="entry name" value="Nucleotide-bd_a/b_plait_sf"/>
</dbReference>
<dbReference type="FunFam" id="2.60.120.590:FF:000018">
    <property type="entry name" value="ALKylated DNA repair protein AlkB homolog"/>
    <property type="match status" value="1"/>
</dbReference>
<sequence length="604" mass="68928">MNLESGFNHHLSAKKLRHNVEMYYNAEKIKPAGARFDGGKLAKRVHKSVAQLKRHDPDVQVSQEPTKFLLVSNSSILCEVSLEELEEIFLPLDEHAEFIVYPNKRSYSFVQCSSVESAIRIRDELHGLVPKALKTSHQPFIISFVDKTPEAKQCENFRPADLEIVEDYVSESLENELLALLMAHPNAQSLKHRAVAHFGHVFDYSTNSASEWKEAEPIPQVIEQIVDRLISDGYITERPDQVTVNVYEPGHGIPSHYDTHSAFEDPIVSISLLSDVVMEFKDGANSATIAPVLLKARSLCLIQGESRYRWKHGIVNRKYDVNPRTNRVEARKTRVSLTLRKIRRKPCECRWKEFCDWDRQGEMSVPASEDLARKLENSYVSDVYENIASHFDETRHSSWKAVKQFIDDIPRGSLMYDVGCGNGKYLIPKDGLHKIGCDMCMGLCEIAYRKDCHVARCDALALPFRDASADAAISIAVLHHIATLERRKRMIEEMLRVVKVGSLICVTVWSMDQSQSEYAKMRGNKDEVKTEEKTDRLRVHDGKNFEQQDVLVPWTISQKGETFLRYYHVFREGEAEHLIGNVAGCELVSVEKEQGNYIIIARKI</sequence>
<dbReference type="GO" id="GO:0000049">
    <property type="term" value="F:tRNA binding"/>
    <property type="evidence" value="ECO:0007669"/>
    <property type="project" value="TreeGrafter"/>
</dbReference>
<keyword evidence="4" id="KW-0862">Zinc</keyword>
<dbReference type="Pfam" id="PF13532">
    <property type="entry name" value="2OG-FeII_Oxy_2"/>
    <property type="match status" value="1"/>
</dbReference>
<evidence type="ECO:0000313" key="7">
    <source>
        <dbReference type="EnsemblMetazoa" id="CJA17501.1"/>
    </source>
</evidence>
<dbReference type="InterPro" id="IPR029063">
    <property type="entry name" value="SAM-dependent_MTases_sf"/>
</dbReference>
<dbReference type="PROSITE" id="PS51471">
    <property type="entry name" value="FE2OG_OXY"/>
    <property type="match status" value="1"/>
</dbReference>
<evidence type="ECO:0000256" key="2">
    <source>
        <dbReference type="ARBA" id="ARBA00022603"/>
    </source>
</evidence>
<accession>A0A8R1E1A6</accession>
<dbReference type="GO" id="GO:0030488">
    <property type="term" value="P:tRNA methylation"/>
    <property type="evidence" value="ECO:0007669"/>
    <property type="project" value="TreeGrafter"/>
</dbReference>
<dbReference type="PANTHER" id="PTHR13069">
    <property type="entry name" value="ALKYLATED DNA REPAIR PROTEIN ALKB HOMOLOG 8"/>
    <property type="match status" value="1"/>
</dbReference>
<dbReference type="GO" id="GO:0008757">
    <property type="term" value="F:S-adenosylmethionine-dependent methyltransferase activity"/>
    <property type="evidence" value="ECO:0007669"/>
    <property type="project" value="InterPro"/>
</dbReference>
<evidence type="ECO:0000313" key="8">
    <source>
        <dbReference type="Proteomes" id="UP000005237"/>
    </source>
</evidence>
<dbReference type="InterPro" id="IPR051422">
    <property type="entry name" value="AlkB_tRNA_MeTrf/Diox"/>
</dbReference>
<dbReference type="EnsemblMetazoa" id="CJA17501.1">
    <property type="protein sequence ID" value="CJA17501.1"/>
    <property type="gene ID" value="WBGene00136703"/>
</dbReference>
<proteinExistence type="predicted"/>
<keyword evidence="2" id="KW-0489">Methyltransferase</keyword>
<dbReference type="PANTHER" id="PTHR13069:SF37">
    <property type="entry name" value="FIRE DANCER"/>
    <property type="match status" value="1"/>
</dbReference>
<dbReference type="Gene3D" id="3.30.70.330">
    <property type="match status" value="1"/>
</dbReference>
<dbReference type="InterPro" id="IPR037151">
    <property type="entry name" value="AlkB-like_sf"/>
</dbReference>
<protein>
    <submittedName>
        <fullName evidence="7">Alkylated DNA repair protein alkB homolog 8</fullName>
    </submittedName>
</protein>
<dbReference type="Gene3D" id="3.40.50.150">
    <property type="entry name" value="Vaccinia Virus protein VP39"/>
    <property type="match status" value="1"/>
</dbReference>
<comment type="cofactor">
    <cofactor evidence="1">
        <name>Fe(2+)</name>
        <dbReference type="ChEBI" id="CHEBI:29033"/>
    </cofactor>
</comment>
<dbReference type="InterPro" id="IPR013216">
    <property type="entry name" value="Methyltransf_11"/>
</dbReference>
<reference evidence="8" key="1">
    <citation type="submission" date="2010-08" db="EMBL/GenBank/DDBJ databases">
        <authorList>
            <consortium name="Caenorhabditis japonica Sequencing Consortium"/>
            <person name="Wilson R.K."/>
        </authorList>
    </citation>
    <scope>NUCLEOTIDE SEQUENCE [LARGE SCALE GENOMIC DNA]</scope>
    <source>
        <strain evidence="8">DF5081</strain>
    </source>
</reference>
<dbReference type="SUPFAM" id="SSF51197">
    <property type="entry name" value="Clavaminate synthase-like"/>
    <property type="match status" value="1"/>
</dbReference>
<keyword evidence="8" id="KW-1185">Reference proteome</keyword>
<keyword evidence="3" id="KW-0808">Transferase</keyword>
<name>A0A8R1E1A6_CAEJA</name>
<dbReference type="GO" id="GO:0106335">
    <property type="term" value="F:tRNA (5-carboxymethyluridine(34)-5-O)-methyltransferase activity"/>
    <property type="evidence" value="ECO:0007669"/>
    <property type="project" value="TreeGrafter"/>
</dbReference>
<dbReference type="FunFam" id="3.30.70.330:FF:000570">
    <property type="entry name" value="ALKylated DNA repair protein AlkB homolog"/>
    <property type="match status" value="1"/>
</dbReference>
<dbReference type="CDD" id="cd02440">
    <property type="entry name" value="AdoMet_MTases"/>
    <property type="match status" value="1"/>
</dbReference>
<reference evidence="7" key="2">
    <citation type="submission" date="2022-06" db="UniProtKB">
        <authorList>
            <consortium name="EnsemblMetazoa"/>
        </authorList>
    </citation>
    <scope>IDENTIFICATION</scope>
    <source>
        <strain evidence="7">DF5081</strain>
    </source>
</reference>
<evidence type="ECO:0000256" key="3">
    <source>
        <dbReference type="ARBA" id="ARBA00022679"/>
    </source>
</evidence>
<keyword evidence="5" id="KW-0694">RNA-binding</keyword>
<dbReference type="InterPro" id="IPR035979">
    <property type="entry name" value="RBD_domain_sf"/>
</dbReference>
<dbReference type="AlphaFoldDB" id="A0A8R1E1A6"/>
<dbReference type="InterPro" id="IPR005123">
    <property type="entry name" value="Oxoglu/Fe-dep_dioxygenase_dom"/>
</dbReference>